<dbReference type="SUPFAM" id="SSF48179">
    <property type="entry name" value="6-phosphogluconate dehydrogenase C-terminal domain-like"/>
    <property type="match status" value="1"/>
</dbReference>
<dbReference type="EC" id="1.1.1.67" evidence="4"/>
<keyword evidence="3" id="KW-0520">NAD</keyword>
<dbReference type="GO" id="GO:0050086">
    <property type="term" value="F:mannitol 2-dehydrogenase activity"/>
    <property type="evidence" value="ECO:0007669"/>
    <property type="project" value="UniProtKB-EC"/>
</dbReference>
<feature type="transmembrane region" description="Helical" evidence="6">
    <location>
        <begin position="38"/>
        <end position="63"/>
    </location>
</feature>
<organism evidence="9">
    <name type="scientific">Crithidia mellificae</name>
    <dbReference type="NCBI Taxonomy" id="796356"/>
    <lineage>
        <taxon>Eukaryota</taxon>
        <taxon>Discoba</taxon>
        <taxon>Euglenozoa</taxon>
        <taxon>Kinetoplastea</taxon>
        <taxon>Metakinetoplastina</taxon>
        <taxon>Trypanosomatida</taxon>
        <taxon>Trypanosomatidae</taxon>
        <taxon>Leishmaniinae</taxon>
        <taxon>Crithidia</taxon>
    </lineage>
</organism>
<evidence type="ECO:0000259" key="7">
    <source>
        <dbReference type="Pfam" id="PF01232"/>
    </source>
</evidence>
<evidence type="ECO:0000256" key="6">
    <source>
        <dbReference type="SAM" id="Phobius"/>
    </source>
</evidence>
<evidence type="ECO:0000256" key="2">
    <source>
        <dbReference type="ARBA" id="ARBA00023002"/>
    </source>
</evidence>
<name>V9LTR6_CRIME</name>
<dbReference type="SUPFAM" id="SSF51735">
    <property type="entry name" value="NAD(P)-binding Rossmann-fold domains"/>
    <property type="match status" value="1"/>
</dbReference>
<evidence type="ECO:0000256" key="3">
    <source>
        <dbReference type="ARBA" id="ARBA00023027"/>
    </source>
</evidence>
<accession>V9LTR6</accession>
<dbReference type="Gene3D" id="1.10.1040.10">
    <property type="entry name" value="N-(1-d-carboxylethyl)-l-norvaline Dehydrogenase, domain 2"/>
    <property type="match status" value="1"/>
</dbReference>
<dbReference type="Pfam" id="PF01232">
    <property type="entry name" value="Mannitol_dh"/>
    <property type="match status" value="1"/>
</dbReference>
<dbReference type="PANTHER" id="PTHR43362:SF1">
    <property type="entry name" value="MANNITOL DEHYDROGENASE 2-RELATED"/>
    <property type="match status" value="1"/>
</dbReference>
<dbReference type="InterPro" id="IPR013328">
    <property type="entry name" value="6PGD_dom2"/>
</dbReference>
<keyword evidence="2" id="KW-0560">Oxidoreductase</keyword>
<protein>
    <recommendedName>
        <fullName evidence="4">mannitol 2-dehydrogenase</fullName>
        <ecNumber evidence="4">1.1.1.67</ecNumber>
    </recommendedName>
</protein>
<comment type="catalytic activity">
    <reaction evidence="5">
        <text>D-mannitol + NAD(+) = D-fructose + NADH + H(+)</text>
        <dbReference type="Rhea" id="RHEA:12084"/>
        <dbReference type="ChEBI" id="CHEBI:15378"/>
        <dbReference type="ChEBI" id="CHEBI:16899"/>
        <dbReference type="ChEBI" id="CHEBI:37721"/>
        <dbReference type="ChEBI" id="CHEBI:57540"/>
        <dbReference type="ChEBI" id="CHEBI:57945"/>
        <dbReference type="EC" id="1.1.1.67"/>
    </reaction>
</comment>
<feature type="domain" description="Mannitol dehydrogenase N-terminal" evidence="7">
    <location>
        <begin position="108"/>
        <end position="364"/>
    </location>
</feature>
<reference evidence="9" key="1">
    <citation type="submission" date="2011-12" db="EMBL/GenBank/DDBJ databases">
        <title>The Crithidia mellificae genome.</title>
        <authorList>
            <person name="Runckel C."/>
            <person name="Flenniken M."/>
            <person name="Ruby J.G."/>
            <person name="DeRisi J."/>
        </authorList>
    </citation>
    <scope>NUCLEOTIDE SEQUENCE</scope>
    <source>
        <strain evidence="9">SF</strain>
    </source>
</reference>
<dbReference type="AlphaFoldDB" id="V9LTR6"/>
<dbReference type="Gene3D" id="3.40.50.720">
    <property type="entry name" value="NAD(P)-binding Rossmann-like Domain"/>
    <property type="match status" value="1"/>
</dbReference>
<keyword evidence="6" id="KW-0472">Membrane</keyword>
<dbReference type="InterPro" id="IPR000669">
    <property type="entry name" value="Mannitol_DH"/>
</dbReference>
<dbReference type="InterPro" id="IPR050988">
    <property type="entry name" value="Mannitol_DH/Oxidoreductase"/>
</dbReference>
<dbReference type="InterPro" id="IPR013118">
    <property type="entry name" value="Mannitol_DH_C"/>
</dbReference>
<dbReference type="PROSITE" id="PS00974">
    <property type="entry name" value="MANNITOL_DHGENASE"/>
    <property type="match status" value="1"/>
</dbReference>
<dbReference type="PRINTS" id="PR00084">
    <property type="entry name" value="MTLDHDRGNASE"/>
</dbReference>
<keyword evidence="6" id="KW-0812">Transmembrane</keyword>
<keyword evidence="6" id="KW-1133">Transmembrane helix</keyword>
<dbReference type="EMBL" id="JQ247784">
    <property type="protein sequence ID" value="AFU73942.1"/>
    <property type="molecule type" value="Genomic_DNA"/>
</dbReference>
<proteinExistence type="inferred from homology"/>
<evidence type="ECO:0000259" key="8">
    <source>
        <dbReference type="Pfam" id="PF08125"/>
    </source>
</evidence>
<evidence type="ECO:0000256" key="1">
    <source>
        <dbReference type="ARBA" id="ARBA00006541"/>
    </source>
</evidence>
<dbReference type="InterPro" id="IPR036291">
    <property type="entry name" value="NAD(P)-bd_dom_sf"/>
</dbReference>
<feature type="domain" description="Mannitol dehydrogenase C-terminal" evidence="8">
    <location>
        <begin position="374"/>
        <end position="487"/>
    </location>
</feature>
<dbReference type="InterPro" id="IPR008927">
    <property type="entry name" value="6-PGluconate_DH-like_C_sf"/>
</dbReference>
<dbReference type="GO" id="GO:0019594">
    <property type="term" value="P:mannitol metabolic process"/>
    <property type="evidence" value="ECO:0007669"/>
    <property type="project" value="InterPro"/>
</dbReference>
<comment type="similarity">
    <text evidence="1">Belongs to the mannitol dehydrogenase family.</text>
</comment>
<dbReference type="InterPro" id="IPR013131">
    <property type="entry name" value="Mannitol_DH_N"/>
</dbReference>
<evidence type="ECO:0000256" key="4">
    <source>
        <dbReference type="ARBA" id="ARBA00038970"/>
    </source>
</evidence>
<dbReference type="InterPro" id="IPR023027">
    <property type="entry name" value="Mannitol_DH_CS"/>
</dbReference>
<sequence length="526" mass="60104">MFHFHIISRSIVSFLNNNARNTTATVIKTERKEKRHTYLFFFFFFPLLYSPSCCLNHCVLFSFQKLFELFLQKKKKRGLSLTVFSFSPNTSLSAKMSLSYDRSRITPGIVHFGVGQFCRGHLFRYTHQLLELSAKENHQYDSWGIIGVNVLKGDREQQVAQNFKKQDCLYTVTLCPTAGPYTTEVIGSMLDYIYAADEPQRVLDYLADPRIRIVSLTVTEGGYNIDENKGCFDLTNKAVKADLANPTEPQTTFGYIVEGLRLRHERNVDPFTVMSCDNLRHNGEVSKKAILGYAYARDRALGEWIEANVYFPNSMVDRITPTTTPEMRTRLNKLNGVDDLHPVVGEDFNQWVLEDKFTERPAWDRVGVELSDNVPGYENTKVRILNSSHLMLTLTGLLLGYHQVHEALGDEDIFRLVENALDNDVLPTLDSPMDKVEYKNKVLSRFMNTEIADQLLRIAGDSCSKVQVFWTNNVIALLEQKARREQLRFRDRLLPEIPGGHRLQWRDVCCGGAEVGPVVEGADCEL</sequence>
<dbReference type="Pfam" id="PF08125">
    <property type="entry name" value="Mannitol_dh_C"/>
    <property type="match status" value="1"/>
</dbReference>
<evidence type="ECO:0000313" key="9">
    <source>
        <dbReference type="EMBL" id="AFU73942.1"/>
    </source>
</evidence>
<dbReference type="PANTHER" id="PTHR43362">
    <property type="entry name" value="MANNITOL DEHYDROGENASE DSF1-RELATED"/>
    <property type="match status" value="1"/>
</dbReference>
<evidence type="ECO:0000256" key="5">
    <source>
        <dbReference type="ARBA" id="ARBA00047733"/>
    </source>
</evidence>